<evidence type="ECO:0000313" key="1">
    <source>
        <dbReference type="EMBL" id="KIJ44971.1"/>
    </source>
</evidence>
<feature type="non-terminal residue" evidence="1">
    <location>
        <position position="1"/>
    </location>
</feature>
<proteinExistence type="predicted"/>
<protein>
    <submittedName>
        <fullName evidence="1">Uncharacterized protein</fullName>
    </submittedName>
</protein>
<dbReference type="HOGENOM" id="CLU_056788_8_0_1"/>
<sequence length="135" mass="15256">STTEIAKNLSMSLCVIQCTLQLYNEIGSVVKDPKTYAKKGQARVLDTDSMERHLDIYLDELVKQLMEQKEIGVFLSTIQWSLKLLGITTKNIFLSKAAAECCEDSCNHFQLLISQEAPEQLIFTDESVVNMLTTY</sequence>
<reference evidence="1 2" key="1">
    <citation type="submission" date="2014-06" db="EMBL/GenBank/DDBJ databases">
        <title>Evolutionary Origins and Diversification of the Mycorrhizal Mutualists.</title>
        <authorList>
            <consortium name="DOE Joint Genome Institute"/>
            <consortium name="Mycorrhizal Genomics Consortium"/>
            <person name="Kohler A."/>
            <person name="Kuo A."/>
            <person name="Nagy L.G."/>
            <person name="Floudas D."/>
            <person name="Copeland A."/>
            <person name="Barry K.W."/>
            <person name="Cichocki N."/>
            <person name="Veneault-Fourrey C."/>
            <person name="LaButti K."/>
            <person name="Lindquist E.A."/>
            <person name="Lipzen A."/>
            <person name="Lundell T."/>
            <person name="Morin E."/>
            <person name="Murat C."/>
            <person name="Riley R."/>
            <person name="Ohm R."/>
            <person name="Sun H."/>
            <person name="Tunlid A."/>
            <person name="Henrissat B."/>
            <person name="Grigoriev I.V."/>
            <person name="Hibbett D.S."/>
            <person name="Martin F."/>
        </authorList>
    </citation>
    <scope>NUCLEOTIDE SEQUENCE [LARGE SCALE GENOMIC DNA]</scope>
    <source>
        <strain evidence="1 2">SS14</strain>
    </source>
</reference>
<dbReference type="AlphaFoldDB" id="A0A0C9W1Z3"/>
<feature type="non-terminal residue" evidence="1">
    <location>
        <position position="135"/>
    </location>
</feature>
<evidence type="ECO:0000313" key="2">
    <source>
        <dbReference type="Proteomes" id="UP000054279"/>
    </source>
</evidence>
<gene>
    <name evidence="1" type="ORF">M422DRAFT_80444</name>
</gene>
<keyword evidence="2" id="KW-1185">Reference proteome</keyword>
<dbReference type="Proteomes" id="UP000054279">
    <property type="component" value="Unassembled WGS sequence"/>
</dbReference>
<name>A0A0C9W1Z3_SPHS4</name>
<dbReference type="OrthoDB" id="3264182at2759"/>
<dbReference type="EMBL" id="KN837114">
    <property type="protein sequence ID" value="KIJ44971.1"/>
    <property type="molecule type" value="Genomic_DNA"/>
</dbReference>
<organism evidence="1 2">
    <name type="scientific">Sphaerobolus stellatus (strain SS14)</name>
    <dbReference type="NCBI Taxonomy" id="990650"/>
    <lineage>
        <taxon>Eukaryota</taxon>
        <taxon>Fungi</taxon>
        <taxon>Dikarya</taxon>
        <taxon>Basidiomycota</taxon>
        <taxon>Agaricomycotina</taxon>
        <taxon>Agaricomycetes</taxon>
        <taxon>Phallomycetidae</taxon>
        <taxon>Geastrales</taxon>
        <taxon>Sphaerobolaceae</taxon>
        <taxon>Sphaerobolus</taxon>
    </lineage>
</organism>
<accession>A0A0C9W1Z3</accession>